<reference evidence="3" key="1">
    <citation type="submission" date="2020-04" db="EMBL/GenBank/DDBJ databases">
        <title>Draft genome resource of the tomato pathogen Pseudocercospora fuligena.</title>
        <authorList>
            <person name="Zaccaron A."/>
        </authorList>
    </citation>
    <scope>NUCLEOTIDE SEQUENCE</scope>
    <source>
        <strain evidence="3">PF001</strain>
    </source>
</reference>
<sequence>MKSWKSSLLLLGLVVAEHPPADQLWQVKPAINSTDLLFAGWEQIPIVKEIEVSNGVSSGRTYAHHPELFYMNGTTYLIFSSAPVDEDSMGQDVRISVSSDDGLTWGANQVVMPAALLPNQTDTKNFEYWCSRNITQRAWQALTFVHLTEPDRLYAIGQSASVVCPGGTQSAGRIAVQIDKANGSVASEPCWIEKNEYTAPQLFSQTVYGTKYGMKDCTDADKINAILREPDQAPAWSPWLYNHELYAADGIHNMQEQTHAVRFTDHHGSSTGGYWQRFWRDISPTNNTKAVWVEYNDDEEGEGWYPYTLSEHGNKIYQTNIPDAKTKQYLGRITPSGDRYLIHNPVYRDDLSRQPLTIAMSRGYRATGMQQTYRSIGVLRTNASTIIAPETRDMYKNHGFSYPTAVQVGGNLIVAYSENKENIWVSVVKIQDLPDE</sequence>
<evidence type="ECO:0000313" key="3">
    <source>
        <dbReference type="EMBL" id="KAF7190387.1"/>
    </source>
</evidence>
<comment type="caution">
    <text evidence="3">The sequence shown here is derived from an EMBL/GenBank/DDBJ whole genome shotgun (WGS) entry which is preliminary data.</text>
</comment>
<name>A0A8H6RH13_9PEZI</name>
<accession>A0A8H6RH13</accession>
<dbReference type="EMBL" id="JABCIY010000173">
    <property type="protein sequence ID" value="KAF7190387.1"/>
    <property type="molecule type" value="Genomic_DNA"/>
</dbReference>
<dbReference type="Proteomes" id="UP000660729">
    <property type="component" value="Unassembled WGS sequence"/>
</dbReference>
<feature type="chain" id="PRO_5034996113" description="BT-1020-like N-terminal beta-propeller domain-containing protein" evidence="1">
    <location>
        <begin position="17"/>
        <end position="436"/>
    </location>
</feature>
<proteinExistence type="predicted"/>
<evidence type="ECO:0000259" key="2">
    <source>
        <dbReference type="Pfam" id="PF24067"/>
    </source>
</evidence>
<protein>
    <recommendedName>
        <fullName evidence="2">BT-1020-like N-terminal beta-propeller domain-containing protein</fullName>
    </recommendedName>
</protein>
<keyword evidence="1" id="KW-0732">Signal</keyword>
<dbReference type="AlphaFoldDB" id="A0A8H6RH13"/>
<gene>
    <name evidence="3" type="ORF">HII31_08305</name>
</gene>
<dbReference type="OrthoDB" id="3701586at2759"/>
<dbReference type="Pfam" id="PF24067">
    <property type="entry name" value="Beta-prop_BT_1020"/>
    <property type="match status" value="1"/>
</dbReference>
<feature type="domain" description="BT-1020-like N-terminal beta-propeller" evidence="2">
    <location>
        <begin position="58"/>
        <end position="184"/>
    </location>
</feature>
<dbReference type="InterPro" id="IPR056425">
    <property type="entry name" value="Beta-prop_BT_1020"/>
</dbReference>
<feature type="signal peptide" evidence="1">
    <location>
        <begin position="1"/>
        <end position="16"/>
    </location>
</feature>
<keyword evidence="4" id="KW-1185">Reference proteome</keyword>
<organism evidence="3 4">
    <name type="scientific">Pseudocercospora fuligena</name>
    <dbReference type="NCBI Taxonomy" id="685502"/>
    <lineage>
        <taxon>Eukaryota</taxon>
        <taxon>Fungi</taxon>
        <taxon>Dikarya</taxon>
        <taxon>Ascomycota</taxon>
        <taxon>Pezizomycotina</taxon>
        <taxon>Dothideomycetes</taxon>
        <taxon>Dothideomycetidae</taxon>
        <taxon>Mycosphaerellales</taxon>
        <taxon>Mycosphaerellaceae</taxon>
        <taxon>Pseudocercospora</taxon>
    </lineage>
</organism>
<evidence type="ECO:0000313" key="4">
    <source>
        <dbReference type="Proteomes" id="UP000660729"/>
    </source>
</evidence>
<evidence type="ECO:0000256" key="1">
    <source>
        <dbReference type="SAM" id="SignalP"/>
    </source>
</evidence>